<keyword evidence="1" id="KW-0802">TPR repeat</keyword>
<keyword evidence="3" id="KW-1185">Reference proteome</keyword>
<feature type="repeat" description="TPR" evidence="1">
    <location>
        <begin position="53"/>
        <end position="86"/>
    </location>
</feature>
<gene>
    <name evidence="2" type="ORF">FNB79_11435</name>
</gene>
<dbReference type="InterPro" id="IPR019734">
    <property type="entry name" value="TPR_rpt"/>
</dbReference>
<dbReference type="OrthoDB" id="1523318at2"/>
<proteinExistence type="predicted"/>
<accession>A0A516GSQ3</accession>
<protein>
    <submittedName>
        <fullName evidence="2">Uncharacterized protein</fullName>
    </submittedName>
</protein>
<dbReference type="SUPFAM" id="SSF48452">
    <property type="entry name" value="TPR-like"/>
    <property type="match status" value="1"/>
</dbReference>
<name>A0A516GSQ3_9FLAO</name>
<dbReference type="Proteomes" id="UP000319209">
    <property type="component" value="Chromosome"/>
</dbReference>
<dbReference type="RefSeq" id="WP_143381435.1">
    <property type="nucleotide sequence ID" value="NZ_CP041637.1"/>
</dbReference>
<reference evidence="2 3" key="1">
    <citation type="submission" date="2019-07" db="EMBL/GenBank/DDBJ databases">
        <title>Genome sequencing for Formosa sp. PS13.</title>
        <authorList>
            <person name="Park S.-J."/>
        </authorList>
    </citation>
    <scope>NUCLEOTIDE SEQUENCE [LARGE SCALE GENOMIC DNA]</scope>
    <source>
        <strain evidence="2 3">PS13</strain>
    </source>
</reference>
<sequence length="286" mass="33633">MSSNLIIKKIFYKRHILFVICFLLFISSAFPHGDLSVRIAQKSAEIQKHPNNPNLYFERGLLYQQHVEYEKALDDYVKSEELGNTTNELVYRMAELNYLTHNYKAALSKIKVYLITDPIAVKAKKLEAQIYYKLKRYQDASQAYANVMNTMLDIRPEDVLEYCEIILAQNPEHYNKAIQIIDTGLIQLGENTLSLQLKKLDYLMSSNQHEQTIKQFDYFIQQYRRKEFWYYKKALYLVHINKVKDANIALKLATFSIAQLEPKFKNMTSIIELQAQIKILEHTLNT</sequence>
<dbReference type="InterPro" id="IPR011990">
    <property type="entry name" value="TPR-like_helical_dom_sf"/>
</dbReference>
<evidence type="ECO:0000313" key="2">
    <source>
        <dbReference type="EMBL" id="QDO94551.1"/>
    </source>
</evidence>
<organism evidence="2 3">
    <name type="scientific">Formosa sediminum</name>
    <dbReference type="NCBI Taxonomy" id="2594004"/>
    <lineage>
        <taxon>Bacteria</taxon>
        <taxon>Pseudomonadati</taxon>
        <taxon>Bacteroidota</taxon>
        <taxon>Flavobacteriia</taxon>
        <taxon>Flavobacteriales</taxon>
        <taxon>Flavobacteriaceae</taxon>
        <taxon>Formosa</taxon>
    </lineage>
</organism>
<dbReference type="Gene3D" id="1.25.40.10">
    <property type="entry name" value="Tetratricopeptide repeat domain"/>
    <property type="match status" value="1"/>
</dbReference>
<dbReference type="KEGG" id="fop:FNB79_11435"/>
<evidence type="ECO:0000256" key="1">
    <source>
        <dbReference type="PROSITE-ProRule" id="PRU00339"/>
    </source>
</evidence>
<evidence type="ECO:0000313" key="3">
    <source>
        <dbReference type="Proteomes" id="UP000319209"/>
    </source>
</evidence>
<dbReference type="AlphaFoldDB" id="A0A516GSQ3"/>
<dbReference type="EMBL" id="CP041637">
    <property type="protein sequence ID" value="QDO94551.1"/>
    <property type="molecule type" value="Genomic_DNA"/>
</dbReference>
<dbReference type="PROSITE" id="PS50005">
    <property type="entry name" value="TPR"/>
    <property type="match status" value="1"/>
</dbReference>